<dbReference type="InterPro" id="IPR015797">
    <property type="entry name" value="NUDIX_hydrolase-like_dom_sf"/>
</dbReference>
<keyword evidence="2" id="KW-0456">Lyase</keyword>
<evidence type="ECO:0000313" key="2">
    <source>
        <dbReference type="EMBL" id="KKQ39811.1"/>
    </source>
</evidence>
<reference evidence="2 3" key="1">
    <citation type="journal article" date="2015" name="Nature">
        <title>rRNA introns, odd ribosomes, and small enigmatic genomes across a large radiation of phyla.</title>
        <authorList>
            <person name="Brown C.T."/>
            <person name="Hug L.A."/>
            <person name="Thomas B.C."/>
            <person name="Sharon I."/>
            <person name="Castelle C.J."/>
            <person name="Singh A."/>
            <person name="Wilkins M.J."/>
            <person name="Williams K.H."/>
            <person name="Banfield J.F."/>
        </authorList>
    </citation>
    <scope>NUCLEOTIDE SEQUENCE [LARGE SCALE GENOMIC DNA]</scope>
</reference>
<dbReference type="SUPFAM" id="SSF55811">
    <property type="entry name" value="Nudix"/>
    <property type="match status" value="1"/>
</dbReference>
<dbReference type="EMBL" id="LBTN01000027">
    <property type="protein sequence ID" value="KKQ39811.1"/>
    <property type="molecule type" value="Genomic_DNA"/>
</dbReference>
<protein>
    <submittedName>
        <fullName evidence="2">Argininosuccinate lyase</fullName>
    </submittedName>
</protein>
<dbReference type="PANTHER" id="PTHR43736">
    <property type="entry name" value="ADP-RIBOSE PYROPHOSPHATASE"/>
    <property type="match status" value="1"/>
</dbReference>
<dbReference type="Gene3D" id="3.90.79.10">
    <property type="entry name" value="Nucleoside Triphosphate Pyrophosphohydrolase"/>
    <property type="match status" value="1"/>
</dbReference>
<dbReference type="AlphaFoldDB" id="A0A0G0KGU2"/>
<accession>A0A0G0KGU2</accession>
<comment type="caution">
    <text evidence="2">The sequence shown here is derived from an EMBL/GenBank/DDBJ whole genome shotgun (WGS) entry which is preliminary data.</text>
</comment>
<dbReference type="Pfam" id="PF00293">
    <property type="entry name" value="NUDIX"/>
    <property type="match status" value="1"/>
</dbReference>
<gene>
    <name evidence="2" type="ORF">US58_C0027G0007</name>
</gene>
<evidence type="ECO:0000259" key="1">
    <source>
        <dbReference type="PROSITE" id="PS51462"/>
    </source>
</evidence>
<name>A0A0G0KGU2_9BACT</name>
<dbReference type="Proteomes" id="UP000034333">
    <property type="component" value="Unassembled WGS sequence"/>
</dbReference>
<dbReference type="InterPro" id="IPR000086">
    <property type="entry name" value="NUDIX_hydrolase_dom"/>
</dbReference>
<dbReference type="STRING" id="1619036.US58_C0027G0007"/>
<dbReference type="PROSITE" id="PS51462">
    <property type="entry name" value="NUDIX"/>
    <property type="match status" value="1"/>
</dbReference>
<dbReference type="GO" id="GO:0016829">
    <property type="term" value="F:lyase activity"/>
    <property type="evidence" value="ECO:0007669"/>
    <property type="project" value="UniProtKB-KW"/>
</dbReference>
<organism evidence="2 3">
    <name type="scientific">Candidatus Magasanikbacteria bacterium GW2011_GWA2_37_8</name>
    <dbReference type="NCBI Taxonomy" id="1619036"/>
    <lineage>
        <taxon>Bacteria</taxon>
        <taxon>Candidatus Magasanikiibacteriota</taxon>
    </lineage>
</organism>
<proteinExistence type="predicted"/>
<feature type="domain" description="Nudix hydrolase" evidence="1">
    <location>
        <begin position="6"/>
        <end position="134"/>
    </location>
</feature>
<evidence type="ECO:0000313" key="3">
    <source>
        <dbReference type="Proteomes" id="UP000034333"/>
    </source>
</evidence>
<sequence length="136" mass="15632">MDLPNNTILASGPVIIEDNKVLLNRERKSDGTESKFFMFPGGTMDDFNTTLEEVCKKEAKEEMGIEIEIIKPLRTLWINRPDQNTYAVLVHYLAKRIGEINPGPETLEWGWFDINNLPENCAPNVYEIINDFKNMV</sequence>
<dbReference type="PANTHER" id="PTHR43736:SF1">
    <property type="entry name" value="DIHYDRONEOPTERIN TRIPHOSPHATE DIPHOSPHATASE"/>
    <property type="match status" value="1"/>
</dbReference>